<gene>
    <name evidence="1" type="ORF">B0H17DRAFT_1057434</name>
</gene>
<evidence type="ECO:0000313" key="2">
    <source>
        <dbReference type="Proteomes" id="UP001221757"/>
    </source>
</evidence>
<reference evidence="1" key="1">
    <citation type="submission" date="2023-03" db="EMBL/GenBank/DDBJ databases">
        <title>Massive genome expansion in bonnet fungi (Mycena s.s.) driven by repeated elements and novel gene families across ecological guilds.</title>
        <authorList>
            <consortium name="Lawrence Berkeley National Laboratory"/>
            <person name="Harder C.B."/>
            <person name="Miyauchi S."/>
            <person name="Viragh M."/>
            <person name="Kuo A."/>
            <person name="Thoen E."/>
            <person name="Andreopoulos B."/>
            <person name="Lu D."/>
            <person name="Skrede I."/>
            <person name="Drula E."/>
            <person name="Henrissat B."/>
            <person name="Morin E."/>
            <person name="Kohler A."/>
            <person name="Barry K."/>
            <person name="LaButti K."/>
            <person name="Morin E."/>
            <person name="Salamov A."/>
            <person name="Lipzen A."/>
            <person name="Mereny Z."/>
            <person name="Hegedus B."/>
            <person name="Baldrian P."/>
            <person name="Stursova M."/>
            <person name="Weitz H."/>
            <person name="Taylor A."/>
            <person name="Grigoriev I.V."/>
            <person name="Nagy L.G."/>
            <person name="Martin F."/>
            <person name="Kauserud H."/>
        </authorList>
    </citation>
    <scope>NUCLEOTIDE SEQUENCE</scope>
    <source>
        <strain evidence="1">CBHHK067</strain>
    </source>
</reference>
<dbReference type="EMBL" id="JARKIE010000041">
    <property type="protein sequence ID" value="KAJ7694669.1"/>
    <property type="molecule type" value="Genomic_DNA"/>
</dbReference>
<accession>A0AAD7GLH5</accession>
<sequence>MINGLRALGARHSLLTGHASPVHSPTRPNHCASSAFQIFNPGHRTDVPLPPWCPAFRSTFD</sequence>
<protein>
    <submittedName>
        <fullName evidence="1">Uncharacterized protein</fullName>
    </submittedName>
</protein>
<keyword evidence="2" id="KW-1185">Reference proteome</keyword>
<dbReference type="AlphaFoldDB" id="A0AAD7GLH5"/>
<comment type="caution">
    <text evidence="1">The sequence shown here is derived from an EMBL/GenBank/DDBJ whole genome shotgun (WGS) entry which is preliminary data.</text>
</comment>
<proteinExistence type="predicted"/>
<evidence type="ECO:0000313" key="1">
    <source>
        <dbReference type="EMBL" id="KAJ7694669.1"/>
    </source>
</evidence>
<dbReference type="Proteomes" id="UP001221757">
    <property type="component" value="Unassembled WGS sequence"/>
</dbReference>
<organism evidence="1 2">
    <name type="scientific">Mycena rosella</name>
    <name type="common">Pink bonnet</name>
    <name type="synonym">Agaricus rosellus</name>
    <dbReference type="NCBI Taxonomy" id="1033263"/>
    <lineage>
        <taxon>Eukaryota</taxon>
        <taxon>Fungi</taxon>
        <taxon>Dikarya</taxon>
        <taxon>Basidiomycota</taxon>
        <taxon>Agaricomycotina</taxon>
        <taxon>Agaricomycetes</taxon>
        <taxon>Agaricomycetidae</taxon>
        <taxon>Agaricales</taxon>
        <taxon>Marasmiineae</taxon>
        <taxon>Mycenaceae</taxon>
        <taxon>Mycena</taxon>
    </lineage>
</organism>
<name>A0AAD7GLH5_MYCRO</name>